<dbReference type="PRINTS" id="PR01045">
    <property type="entry name" value="TRNASYNTHGB"/>
</dbReference>
<evidence type="ECO:0000256" key="3">
    <source>
        <dbReference type="ARBA" id="ARBA00011209"/>
    </source>
</evidence>
<name>A0A1R4HJP3_9GAMM</name>
<dbReference type="OrthoDB" id="9775440at2"/>
<dbReference type="PROSITE" id="PS50861">
    <property type="entry name" value="AA_TRNA_LIGASE_II_GLYAB"/>
    <property type="match status" value="1"/>
</dbReference>
<evidence type="ECO:0000256" key="11">
    <source>
        <dbReference type="HAMAP-Rule" id="MF_00255"/>
    </source>
</evidence>
<keyword evidence="5 11" id="KW-0436">Ligase</keyword>
<comment type="subunit">
    <text evidence="3 11">Tetramer of two alpha and two beta subunits.</text>
</comment>
<sequence length="689" mass="75597">MTTSKHLLFELGSEELPPKTLLKLSNALLESILHSLTAAELNFTTSKAYATPRRLAVFIENLSATQPDKTVEKRGPAIQAAFAPDGTPSKAALGFAVSCNTRFEQLGRLKTDKGEWLSFTEVVKGQATENLIPDIIRQSIAALPIAKRMRWGNSTTEFVRPVHWAVLSYGDAVINTDILGLKTGLTTQGHRFHAPQQIVISNAALYADTLYKHGKVIAEVGLRKAIIKNAAQKAASAVGGIAHIEEDLLEEIAALNEWPVPITGTFDPRFLALPAEVLITTMQTNQKYFPVKNTDGSLRPYFITFSNIESTRPESIQQGNERVITPRLTDAEFFWNQDRKSSLADHVASLSNVVFQEKLGTVAEKSERVSKLAEFIANKLNADVALAKRAALLAKADLMTNMVGEFGNLQGIMGRYYALADNEPKEVAFAIEEHYFPKQSGSPTASSQIGQIIAIAEKIDTLTGIFSASLIPTGDKDPYALRRAALGVLRTIIENKLVLNIPELCDFSLGLYTHSFVRADTQSAVITFIFDRLKGYCLDQDYTADEFDAVSAVNPTEPLDFMQRLQAVQAFRLRPEAESLAAANKRIRNILKKSDAAITDNLIGLPEAVEQQLLVAAQAAASDIAPLLAKQDYQATLDRLSQLKEPVDAFFDNVMVMTDDLALRAKRLGLLSMLSEQFLTCADIAKLQS</sequence>
<comment type="subcellular location">
    <subcellularLocation>
        <location evidence="1 11">Cytoplasm</location>
    </subcellularLocation>
</comment>
<dbReference type="GO" id="GO:0006426">
    <property type="term" value="P:glycyl-tRNA aminoacylation"/>
    <property type="evidence" value="ECO:0007669"/>
    <property type="project" value="UniProtKB-UniRule"/>
</dbReference>
<dbReference type="Pfam" id="PF05746">
    <property type="entry name" value="DALR_1"/>
    <property type="match status" value="1"/>
</dbReference>
<evidence type="ECO:0000256" key="7">
    <source>
        <dbReference type="ARBA" id="ARBA00022840"/>
    </source>
</evidence>
<keyword evidence="6 11" id="KW-0547">Nucleotide-binding</keyword>
<comment type="similarity">
    <text evidence="2 11">Belongs to the class-II aminoacyl-tRNA synthetase family.</text>
</comment>
<dbReference type="EMBL" id="FUKI01000166">
    <property type="protein sequence ID" value="SJM96251.1"/>
    <property type="molecule type" value="Genomic_DNA"/>
</dbReference>
<dbReference type="GO" id="GO:0005829">
    <property type="term" value="C:cytosol"/>
    <property type="evidence" value="ECO:0007669"/>
    <property type="project" value="TreeGrafter"/>
</dbReference>
<keyword evidence="7 11" id="KW-0067">ATP-binding</keyword>
<proteinExistence type="inferred from homology"/>
<dbReference type="GO" id="GO:0006420">
    <property type="term" value="P:arginyl-tRNA aminoacylation"/>
    <property type="evidence" value="ECO:0007669"/>
    <property type="project" value="InterPro"/>
</dbReference>
<dbReference type="RefSeq" id="WP_087145133.1">
    <property type="nucleotide sequence ID" value="NZ_FUKI01000166.1"/>
</dbReference>
<dbReference type="InterPro" id="IPR008909">
    <property type="entry name" value="DALR_anticod-bd"/>
</dbReference>
<dbReference type="GO" id="GO:0004820">
    <property type="term" value="F:glycine-tRNA ligase activity"/>
    <property type="evidence" value="ECO:0007669"/>
    <property type="project" value="UniProtKB-UniRule"/>
</dbReference>
<dbReference type="HAMAP" id="MF_00255">
    <property type="entry name" value="Gly_tRNA_synth_beta"/>
    <property type="match status" value="1"/>
</dbReference>
<keyword evidence="8 11" id="KW-0648">Protein biosynthesis</keyword>
<evidence type="ECO:0000256" key="5">
    <source>
        <dbReference type="ARBA" id="ARBA00022598"/>
    </source>
</evidence>
<gene>
    <name evidence="11 13" type="primary">glyS</name>
    <name evidence="13" type="ORF">CRENPOLYSF1_860036</name>
</gene>
<evidence type="ECO:0000313" key="13">
    <source>
        <dbReference type="EMBL" id="SJM96251.1"/>
    </source>
</evidence>
<evidence type="ECO:0000256" key="1">
    <source>
        <dbReference type="ARBA" id="ARBA00004496"/>
    </source>
</evidence>
<accession>A0A1R4HJP3</accession>
<dbReference type="GO" id="GO:0005524">
    <property type="term" value="F:ATP binding"/>
    <property type="evidence" value="ECO:0007669"/>
    <property type="project" value="UniProtKB-UniRule"/>
</dbReference>
<evidence type="ECO:0000313" key="14">
    <source>
        <dbReference type="Proteomes" id="UP000195667"/>
    </source>
</evidence>
<dbReference type="InterPro" id="IPR015944">
    <property type="entry name" value="Gly-tRNA-synth_bsu"/>
</dbReference>
<dbReference type="InterPro" id="IPR006194">
    <property type="entry name" value="Gly-tRNA-synth_heterodimer"/>
</dbReference>
<evidence type="ECO:0000259" key="12">
    <source>
        <dbReference type="Pfam" id="PF05746"/>
    </source>
</evidence>
<dbReference type="NCBIfam" id="TIGR00211">
    <property type="entry name" value="glyS"/>
    <property type="match status" value="1"/>
</dbReference>
<evidence type="ECO:0000256" key="6">
    <source>
        <dbReference type="ARBA" id="ARBA00022741"/>
    </source>
</evidence>
<dbReference type="Pfam" id="PF02092">
    <property type="entry name" value="tRNA_synt_2f"/>
    <property type="match status" value="1"/>
</dbReference>
<comment type="catalytic activity">
    <reaction evidence="10 11">
        <text>tRNA(Gly) + glycine + ATP = glycyl-tRNA(Gly) + AMP + diphosphate</text>
        <dbReference type="Rhea" id="RHEA:16013"/>
        <dbReference type="Rhea" id="RHEA-COMP:9664"/>
        <dbReference type="Rhea" id="RHEA-COMP:9683"/>
        <dbReference type="ChEBI" id="CHEBI:30616"/>
        <dbReference type="ChEBI" id="CHEBI:33019"/>
        <dbReference type="ChEBI" id="CHEBI:57305"/>
        <dbReference type="ChEBI" id="CHEBI:78442"/>
        <dbReference type="ChEBI" id="CHEBI:78522"/>
        <dbReference type="ChEBI" id="CHEBI:456215"/>
        <dbReference type="EC" id="6.1.1.14"/>
    </reaction>
</comment>
<dbReference type="EC" id="6.1.1.14" evidence="11"/>
<keyword evidence="9 11" id="KW-0030">Aminoacyl-tRNA synthetase</keyword>
<dbReference type="PANTHER" id="PTHR30075">
    <property type="entry name" value="GLYCYL-TRNA SYNTHETASE"/>
    <property type="match status" value="1"/>
</dbReference>
<dbReference type="GO" id="GO:0004814">
    <property type="term" value="F:arginine-tRNA ligase activity"/>
    <property type="evidence" value="ECO:0007669"/>
    <property type="project" value="InterPro"/>
</dbReference>
<evidence type="ECO:0000256" key="10">
    <source>
        <dbReference type="ARBA" id="ARBA00047937"/>
    </source>
</evidence>
<reference evidence="14" key="1">
    <citation type="submission" date="2017-02" db="EMBL/GenBank/DDBJ databases">
        <authorList>
            <person name="Daims H."/>
        </authorList>
    </citation>
    <scope>NUCLEOTIDE SEQUENCE [LARGE SCALE GENOMIC DNA]</scope>
</reference>
<evidence type="ECO:0000256" key="9">
    <source>
        <dbReference type="ARBA" id="ARBA00023146"/>
    </source>
</evidence>
<dbReference type="Proteomes" id="UP000195667">
    <property type="component" value="Unassembled WGS sequence"/>
</dbReference>
<organism evidence="13 14">
    <name type="scientific">Crenothrix polyspora</name>
    <dbReference type="NCBI Taxonomy" id="360316"/>
    <lineage>
        <taxon>Bacteria</taxon>
        <taxon>Pseudomonadati</taxon>
        <taxon>Pseudomonadota</taxon>
        <taxon>Gammaproteobacteria</taxon>
        <taxon>Methylococcales</taxon>
        <taxon>Crenotrichaceae</taxon>
        <taxon>Crenothrix</taxon>
    </lineage>
</organism>
<protein>
    <recommendedName>
        <fullName evidence="11">Glycine--tRNA ligase beta subunit</fullName>
        <ecNumber evidence="11">6.1.1.14</ecNumber>
    </recommendedName>
    <alternativeName>
        <fullName evidence="11">Glycyl-tRNA synthetase beta subunit</fullName>
        <shortName evidence="11">GlyRS</shortName>
    </alternativeName>
</protein>
<evidence type="ECO:0000256" key="8">
    <source>
        <dbReference type="ARBA" id="ARBA00022917"/>
    </source>
</evidence>
<dbReference type="PANTHER" id="PTHR30075:SF2">
    <property type="entry name" value="GLYCINE--TRNA LIGASE, CHLOROPLASTIC_MITOCHONDRIAL 2"/>
    <property type="match status" value="1"/>
</dbReference>
<feature type="domain" description="DALR anticodon binding" evidence="12">
    <location>
        <begin position="582"/>
        <end position="680"/>
    </location>
</feature>
<evidence type="ECO:0000256" key="2">
    <source>
        <dbReference type="ARBA" id="ARBA00008226"/>
    </source>
</evidence>
<keyword evidence="14" id="KW-1185">Reference proteome</keyword>
<dbReference type="SUPFAM" id="SSF109604">
    <property type="entry name" value="HD-domain/PDEase-like"/>
    <property type="match status" value="1"/>
</dbReference>
<evidence type="ECO:0000256" key="4">
    <source>
        <dbReference type="ARBA" id="ARBA00022490"/>
    </source>
</evidence>
<dbReference type="AlphaFoldDB" id="A0A1R4HJP3"/>
<keyword evidence="4 11" id="KW-0963">Cytoplasm</keyword>